<keyword evidence="5" id="KW-1185">Reference proteome</keyword>
<dbReference type="PANTHER" id="PTHR10656">
    <property type="entry name" value="CELL FATE DETERMINING PROTEIN MAB21-RELATED"/>
    <property type="match status" value="1"/>
</dbReference>
<dbReference type="InterPro" id="IPR024810">
    <property type="entry name" value="MAB21L/cGLR"/>
</dbReference>
<reference evidence="4" key="1">
    <citation type="journal article" date="2021" name="Genome Biol. Evol.">
        <title>A High-Quality Reference Genome for a Parasitic Bivalve with Doubly Uniparental Inheritance (Bivalvia: Unionida).</title>
        <authorList>
            <person name="Smith C.H."/>
        </authorList>
    </citation>
    <scope>NUCLEOTIDE SEQUENCE</scope>
    <source>
        <strain evidence="4">CHS0354</strain>
    </source>
</reference>
<gene>
    <name evidence="4" type="ORF">CHS0354_021932</name>
</gene>
<comment type="similarity">
    <text evidence="1">Belongs to the mab-21 family.</text>
</comment>
<feature type="domain" description="Mab-21-like HhH/H2TH-like" evidence="3">
    <location>
        <begin position="286"/>
        <end position="375"/>
    </location>
</feature>
<evidence type="ECO:0000259" key="3">
    <source>
        <dbReference type="Pfam" id="PF20266"/>
    </source>
</evidence>
<dbReference type="InterPro" id="IPR011990">
    <property type="entry name" value="TPR-like_helical_dom_sf"/>
</dbReference>
<dbReference type="Proteomes" id="UP001195483">
    <property type="component" value="Unassembled WGS sequence"/>
</dbReference>
<dbReference type="AlphaFoldDB" id="A0AAE0SK18"/>
<dbReference type="Pfam" id="PF03281">
    <property type="entry name" value="Mab-21"/>
    <property type="match status" value="1"/>
</dbReference>
<name>A0AAE0SK18_9BIVA</name>
<dbReference type="Pfam" id="PF20266">
    <property type="entry name" value="Mab-21_C"/>
    <property type="match status" value="1"/>
</dbReference>
<dbReference type="Gene3D" id="1.10.1410.40">
    <property type="match status" value="1"/>
</dbReference>
<organism evidence="4 5">
    <name type="scientific">Potamilus streckersoni</name>
    <dbReference type="NCBI Taxonomy" id="2493646"/>
    <lineage>
        <taxon>Eukaryota</taxon>
        <taxon>Metazoa</taxon>
        <taxon>Spiralia</taxon>
        <taxon>Lophotrochozoa</taxon>
        <taxon>Mollusca</taxon>
        <taxon>Bivalvia</taxon>
        <taxon>Autobranchia</taxon>
        <taxon>Heteroconchia</taxon>
        <taxon>Palaeoheterodonta</taxon>
        <taxon>Unionida</taxon>
        <taxon>Unionoidea</taxon>
        <taxon>Unionidae</taxon>
        <taxon>Ambleminae</taxon>
        <taxon>Lampsilini</taxon>
        <taxon>Potamilus</taxon>
    </lineage>
</organism>
<feature type="domain" description="Mab-21-like nucleotidyltransferase" evidence="2">
    <location>
        <begin position="112"/>
        <end position="275"/>
    </location>
</feature>
<dbReference type="InterPro" id="IPR046903">
    <property type="entry name" value="Mab-21-like_nuc_Trfase"/>
</dbReference>
<evidence type="ECO:0000313" key="5">
    <source>
        <dbReference type="Proteomes" id="UP001195483"/>
    </source>
</evidence>
<comment type="caution">
    <text evidence="4">The sequence shown here is derived from an EMBL/GenBank/DDBJ whole genome shotgun (WGS) entry which is preliminary data.</text>
</comment>
<evidence type="ECO:0000256" key="1">
    <source>
        <dbReference type="ARBA" id="ARBA00008307"/>
    </source>
</evidence>
<sequence length="799" mass="92201">MDGTQSEDNKEKSLKLSKFLSAKGLSPLQVDVNRQAIAYEHDILSAFAINDNIYVILSESYGDGVPLFYGYGRVEESSDLDLVVINKDVPVSEIDINDNDWVIKVSDPECIGYARLWVKRPEDVARICEYIGGKYYLSSRLMVERNIEKAQQTFKKVEAHGPALDIDLSPSEVAEMIVQRKRIPPLRIGDPSFTTVSSTGVDKTDHVYCFESESWPAEAEEWKSRQRLFDWPKGDLVELIVQTGCIFAPVGNKESEDDIKRLQWRISFNKAESLLTRSFNETQMCCYVLLKMFNVEILKSVSNKCTTSYIMKITIFWVSESMMQEEWQPKTLISCFLKCISKLRDWITKREMPHYFIMGRNMFVPSELTEQIATDIVLELDKVAKDPFGVLDRLEMVKGFLDAPLDDIESMFMDIVRWLTMRLNMAEHYFFIGNQILYKAHDYKNVPESIHLCEVVLTRLSKLGGYYKPMCDLVKNCLAVLHYANAIKPENADISCSEKEVAMEYFEESDQVDCTHVPLRMATCLIMEKRYSEALLLIKNAIAFYTEHSKMPSIPYQNQFENVLNKVIKDTLLPLKEERRLEELKLIHEIAKNDIQLQDLEQTMLHLANTPKSILMVYSVARKYICFDVIFTSAEISVLPKPVQMEATMKEGEINLVPMPYTGWERLNFEGTFILTLHPGMYAYYLMFLCSFNMERSRGVCKKYLHDMNRAIMEGPEAHKSVGFNILAYCYLQLHMHAHAAQCLIKSLRLNPDVSSVAYSHLQKILGILMTIDISKCDMTDKQQDKEVHDDSIIYQRNY</sequence>
<protein>
    <submittedName>
        <fullName evidence="4">Uncharacterized protein</fullName>
    </submittedName>
</protein>
<dbReference type="InterPro" id="IPR046906">
    <property type="entry name" value="Mab-21_HhH/H2TH-like"/>
</dbReference>
<proteinExistence type="inferred from homology"/>
<dbReference type="PANTHER" id="PTHR10656:SF69">
    <property type="entry name" value="MAB-21-LIKE HHH_H2TH-LIKE DOMAIN-CONTAINING PROTEIN"/>
    <property type="match status" value="1"/>
</dbReference>
<accession>A0AAE0SK18</accession>
<dbReference type="SUPFAM" id="SSF48452">
    <property type="entry name" value="TPR-like"/>
    <property type="match status" value="1"/>
</dbReference>
<dbReference type="SMART" id="SM01265">
    <property type="entry name" value="Mab-21"/>
    <property type="match status" value="1"/>
</dbReference>
<reference evidence="4" key="3">
    <citation type="submission" date="2023-05" db="EMBL/GenBank/DDBJ databases">
        <authorList>
            <person name="Smith C.H."/>
        </authorList>
    </citation>
    <scope>NUCLEOTIDE SEQUENCE</scope>
    <source>
        <strain evidence="4">CHS0354</strain>
        <tissue evidence="4">Mantle</tissue>
    </source>
</reference>
<dbReference type="EMBL" id="JAEAOA010001332">
    <property type="protein sequence ID" value="KAK3593364.1"/>
    <property type="molecule type" value="Genomic_DNA"/>
</dbReference>
<evidence type="ECO:0000259" key="2">
    <source>
        <dbReference type="Pfam" id="PF03281"/>
    </source>
</evidence>
<reference evidence="4" key="2">
    <citation type="journal article" date="2021" name="Genome Biol. Evol.">
        <title>Developing a high-quality reference genome for a parasitic bivalve with doubly uniparental inheritance (Bivalvia: Unionida).</title>
        <authorList>
            <person name="Smith C.H."/>
        </authorList>
    </citation>
    <scope>NUCLEOTIDE SEQUENCE</scope>
    <source>
        <strain evidence="4">CHS0354</strain>
        <tissue evidence="4">Mantle</tissue>
    </source>
</reference>
<evidence type="ECO:0000313" key="4">
    <source>
        <dbReference type="EMBL" id="KAK3593364.1"/>
    </source>
</evidence>